<evidence type="ECO:0000313" key="5">
    <source>
        <dbReference type="EMBL" id="PSJ39820.1"/>
    </source>
</evidence>
<dbReference type="SUPFAM" id="SSF51905">
    <property type="entry name" value="FAD/NAD(P)-binding domain"/>
    <property type="match status" value="1"/>
</dbReference>
<dbReference type="RefSeq" id="WP_106513715.1">
    <property type="nucleotide sequence ID" value="NZ_PXYI01000004.1"/>
</dbReference>
<dbReference type="GO" id="GO:0016491">
    <property type="term" value="F:oxidoreductase activity"/>
    <property type="evidence" value="ECO:0007669"/>
    <property type="project" value="InterPro"/>
</dbReference>
<feature type="domain" description="Amine oxidase" evidence="4">
    <location>
        <begin position="17"/>
        <end position="300"/>
    </location>
</feature>
<dbReference type="Proteomes" id="UP000241167">
    <property type="component" value="Unassembled WGS sequence"/>
</dbReference>
<comment type="caution">
    <text evidence="5">The sequence shown here is derived from an EMBL/GenBank/DDBJ whole genome shotgun (WGS) entry which is preliminary data.</text>
</comment>
<dbReference type="AlphaFoldDB" id="A0A2P7QPE3"/>
<reference evidence="5 6" key="1">
    <citation type="submission" date="2018-03" db="EMBL/GenBank/DDBJ databases">
        <title>The draft genome of Sphingosinicella sp. GL-C-18.</title>
        <authorList>
            <person name="Liu L."/>
            <person name="Li L."/>
            <person name="Liang L."/>
            <person name="Zhang X."/>
            <person name="Wang T."/>
        </authorList>
    </citation>
    <scope>NUCLEOTIDE SEQUENCE [LARGE SCALE GENOMIC DNA]</scope>
    <source>
        <strain evidence="5 6">GL-C-18</strain>
    </source>
</reference>
<dbReference type="PANTHER" id="PTHR10668:SF103">
    <property type="entry name" value="PYRIDINE NUCLEOTIDE-DISULFIDE OXIDOREDUCTASE DOMAIN-CONTAINING PROTEIN 2"/>
    <property type="match status" value="1"/>
</dbReference>
<dbReference type="OrthoDB" id="9774675at2"/>
<evidence type="ECO:0000256" key="1">
    <source>
        <dbReference type="ARBA" id="ARBA00037217"/>
    </source>
</evidence>
<keyword evidence="6" id="KW-1185">Reference proteome</keyword>
<protein>
    <recommendedName>
        <fullName evidence="3">Pyridine nucleotide-disulfide oxidoreductase domain-containing protein 2</fullName>
    </recommendedName>
</protein>
<evidence type="ECO:0000256" key="3">
    <source>
        <dbReference type="ARBA" id="ARBA00040298"/>
    </source>
</evidence>
<dbReference type="Gene3D" id="3.50.50.60">
    <property type="entry name" value="FAD/NAD(P)-binding domain"/>
    <property type="match status" value="2"/>
</dbReference>
<name>A0A2P7QPE3_9SPHN</name>
<dbReference type="InterPro" id="IPR036188">
    <property type="entry name" value="FAD/NAD-bd_sf"/>
</dbReference>
<evidence type="ECO:0000256" key="2">
    <source>
        <dbReference type="ARBA" id="ARBA00038825"/>
    </source>
</evidence>
<sequence>MTNATSDILIIGAGHNGLACAYYLAAAGMKVTMLERRRVVGGAAVTEEFAPGFRNSTASYTVSLLNPKVIEDMGLYRHGLQVVLRRMDNFLPTLGSDYLLSGRDGLTRAEIARHSPADASGYDAYVASLESVVALLRAWLLRAPPNAGGGLADILSLLKLGNGVRHMNMEEQRTLLDFFTKSAAEILERYFSTDIVKALFGFDAVVGNYASPYAPGSAYVLLHHLFGEAAGVAGAWGHAIGGMGAITQAMAKACREKGVEIVLDTAVDEIIVERGRAAGVVAGGKAWRARAVVANVNPKLLFGSLLPDGAVAPEISRRMAGWGAESATFRMNVALSELPRFTSRPEAGDHLTAGIIIAPSLTYMDRAYTSARSEGWAREPIVEMLIPSTLDDSLAPEGAHVASLFCQHFPYQVEGGWESRVDEAADHIITHVDRYAPGFKASVVGRLALSPWHLEQRFNLVGGDIFHGKMGLDQLFSARPMLGHADYRMPLAGLYLCGSGAHPGGGVTGAPGHNAAHAILADRRKLKRAA</sequence>
<comment type="function">
    <text evidence="1">Probable oxidoreductase that may play a role as regulator of mitochondrial function.</text>
</comment>
<gene>
    <name evidence="5" type="ORF">C7I55_14715</name>
</gene>
<dbReference type="EMBL" id="PXYI01000004">
    <property type="protein sequence ID" value="PSJ39820.1"/>
    <property type="molecule type" value="Genomic_DNA"/>
</dbReference>
<dbReference type="PANTHER" id="PTHR10668">
    <property type="entry name" value="PHYTOENE DEHYDROGENASE"/>
    <property type="match status" value="1"/>
</dbReference>
<organism evidence="5 6">
    <name type="scientific">Allosphingosinicella deserti</name>
    <dbReference type="NCBI Taxonomy" id="2116704"/>
    <lineage>
        <taxon>Bacteria</taxon>
        <taxon>Pseudomonadati</taxon>
        <taxon>Pseudomonadota</taxon>
        <taxon>Alphaproteobacteria</taxon>
        <taxon>Sphingomonadales</taxon>
        <taxon>Sphingomonadaceae</taxon>
        <taxon>Allosphingosinicella</taxon>
    </lineage>
</organism>
<evidence type="ECO:0000313" key="6">
    <source>
        <dbReference type="Proteomes" id="UP000241167"/>
    </source>
</evidence>
<comment type="subunit">
    <text evidence="2">Interacts with COX5B; this interaction may contribute to localize PYROXD2 to the inner face of the inner mitochondrial membrane.</text>
</comment>
<evidence type="ECO:0000259" key="4">
    <source>
        <dbReference type="Pfam" id="PF01593"/>
    </source>
</evidence>
<proteinExistence type="predicted"/>
<accession>A0A2P7QPE3</accession>
<dbReference type="InterPro" id="IPR002937">
    <property type="entry name" value="Amino_oxidase"/>
</dbReference>
<dbReference type="Pfam" id="PF01593">
    <property type="entry name" value="Amino_oxidase"/>
    <property type="match status" value="1"/>
</dbReference>